<dbReference type="PANTHER" id="PTHR45772">
    <property type="entry name" value="CONSERVED COMPONENT OF ABC TRANSPORTER FOR NATURAL AMINO ACIDS-RELATED"/>
    <property type="match status" value="1"/>
</dbReference>
<evidence type="ECO:0000256" key="8">
    <source>
        <dbReference type="ARBA" id="ARBA00023136"/>
    </source>
</evidence>
<dbReference type="InterPro" id="IPR003593">
    <property type="entry name" value="AAA+_ATPase"/>
</dbReference>
<keyword evidence="2" id="KW-0813">Transport</keyword>
<dbReference type="RefSeq" id="WP_344292197.1">
    <property type="nucleotide sequence ID" value="NZ_BAAANJ010000001.1"/>
</dbReference>
<feature type="transmembrane region" description="Helical" evidence="9">
    <location>
        <begin position="226"/>
        <end position="243"/>
    </location>
</feature>
<dbReference type="InterPro" id="IPR032823">
    <property type="entry name" value="BCA_ABC_TP_C"/>
</dbReference>
<sequence length="682" mass="71327">MTLLDKTEGSVRSKTGFWPNNRATIIGIAVLTVIILIVPFTASSSMMNIAVFSMIFALPAIGLSLLMGLAGQVSLGQAAFFAIGAYTHAILLQKFEMPGVVAAIGGVVAAMLAALLVGLPMLRLRGHYLALATLGLGFIVMIAVREWDFTGRTTGIYGFGRPEVFGISIDNNGLFFWFVAPFVIIGLILALNLTRSRAGRALSAVNDSELAAESLGVNTYSLRVKVFTLSAGFAGLGGVFYAYHVQIVSPQVAEFHVSVELLLMVVIGGLGSVWGAIAGAFIVELLSEGLRDLIPAIIPGATGEVQLIGYGLVLILVILLLPGGLYQVVRTVWAAIRGRAGRRADAAAASAAAEGAAVGEVPTRAFGGLPAEPGDAGALFDTDADADADADAAATDTGGSDLAEAALPAVSTPVPAGEPILEVRGLTKRYGGVVAVNDVSFTVPAGRIMGLIGPNGAGKTTCFNMITGAISPTSGTVSFLGEEVQGRKPHVGAVRGLTRTFQNLQVFSSTDVEGNVYMGRYRKGRAGILRGMLGLQGREQYAHEDIARDILDAMRLGDVASLPAGDLPFGRQRMMEVCRALALEPALLLLDEPMAGLSGHEREMLAALLRRLRDAGLTIVLVEHDVAQVMALADSVAVLDEGELIAHGDPESVRNDPAVIVAYLGTDAEEAKAELEELEEQS</sequence>
<evidence type="ECO:0000256" key="7">
    <source>
        <dbReference type="ARBA" id="ARBA00022989"/>
    </source>
</evidence>
<dbReference type="InterPro" id="IPR043428">
    <property type="entry name" value="LivM-like"/>
</dbReference>
<keyword evidence="8 9" id="KW-0472">Membrane</keyword>
<evidence type="ECO:0000313" key="12">
    <source>
        <dbReference type="Proteomes" id="UP001500002"/>
    </source>
</evidence>
<feature type="transmembrane region" description="Helical" evidence="9">
    <location>
        <begin position="97"/>
        <end position="119"/>
    </location>
</feature>
<dbReference type="PROSITE" id="PS50893">
    <property type="entry name" value="ABC_TRANSPORTER_2"/>
    <property type="match status" value="1"/>
</dbReference>
<gene>
    <name evidence="11" type="ORF">GCM10009749_00340</name>
</gene>
<dbReference type="InterPro" id="IPR003439">
    <property type="entry name" value="ABC_transporter-like_ATP-bd"/>
</dbReference>
<feature type="transmembrane region" description="Helical" evidence="9">
    <location>
        <begin position="46"/>
        <end position="66"/>
    </location>
</feature>
<feature type="transmembrane region" description="Helical" evidence="9">
    <location>
        <begin position="174"/>
        <end position="193"/>
    </location>
</feature>
<keyword evidence="6" id="KW-0067">ATP-binding</keyword>
<evidence type="ECO:0000313" key="11">
    <source>
        <dbReference type="EMBL" id="GAA1796833.1"/>
    </source>
</evidence>
<evidence type="ECO:0000256" key="2">
    <source>
        <dbReference type="ARBA" id="ARBA00022448"/>
    </source>
</evidence>
<evidence type="ECO:0000259" key="10">
    <source>
        <dbReference type="PROSITE" id="PS50893"/>
    </source>
</evidence>
<dbReference type="Pfam" id="PF00005">
    <property type="entry name" value="ABC_tran"/>
    <property type="match status" value="1"/>
</dbReference>
<evidence type="ECO:0000256" key="3">
    <source>
        <dbReference type="ARBA" id="ARBA00022475"/>
    </source>
</evidence>
<protein>
    <recommendedName>
        <fullName evidence="10">ABC transporter domain-containing protein</fullName>
    </recommendedName>
</protein>
<dbReference type="EMBL" id="BAAANJ010000001">
    <property type="protein sequence ID" value="GAA1796833.1"/>
    <property type="molecule type" value="Genomic_DNA"/>
</dbReference>
<feature type="transmembrane region" description="Helical" evidence="9">
    <location>
        <begin position="307"/>
        <end position="329"/>
    </location>
</feature>
<organism evidence="11 12">
    <name type="scientific">Agromyces neolithicus</name>
    <dbReference type="NCBI Taxonomy" id="269420"/>
    <lineage>
        <taxon>Bacteria</taxon>
        <taxon>Bacillati</taxon>
        <taxon>Actinomycetota</taxon>
        <taxon>Actinomycetes</taxon>
        <taxon>Micrococcales</taxon>
        <taxon>Microbacteriaceae</taxon>
        <taxon>Agromyces</taxon>
    </lineage>
</organism>
<dbReference type="InterPro" id="IPR051120">
    <property type="entry name" value="ABC_AA/LPS_Transport"/>
</dbReference>
<evidence type="ECO:0000256" key="4">
    <source>
        <dbReference type="ARBA" id="ARBA00022692"/>
    </source>
</evidence>
<dbReference type="Gene3D" id="3.40.50.300">
    <property type="entry name" value="P-loop containing nucleotide triphosphate hydrolases"/>
    <property type="match status" value="1"/>
</dbReference>
<feature type="transmembrane region" description="Helical" evidence="9">
    <location>
        <begin position="126"/>
        <end position="144"/>
    </location>
</feature>
<reference evidence="11 12" key="1">
    <citation type="journal article" date="2019" name="Int. J. Syst. Evol. Microbiol.">
        <title>The Global Catalogue of Microorganisms (GCM) 10K type strain sequencing project: providing services to taxonomists for standard genome sequencing and annotation.</title>
        <authorList>
            <consortium name="The Broad Institute Genomics Platform"/>
            <consortium name="The Broad Institute Genome Sequencing Center for Infectious Disease"/>
            <person name="Wu L."/>
            <person name="Ma J."/>
        </authorList>
    </citation>
    <scope>NUCLEOTIDE SEQUENCE [LARGE SCALE GENOMIC DNA]</scope>
    <source>
        <strain evidence="11 12">JCM 14322</strain>
    </source>
</reference>
<feature type="transmembrane region" description="Helical" evidence="9">
    <location>
        <begin position="263"/>
        <end position="286"/>
    </location>
</feature>
<feature type="domain" description="ABC transporter" evidence="10">
    <location>
        <begin position="421"/>
        <end position="666"/>
    </location>
</feature>
<proteinExistence type="predicted"/>
<accession>A0ABN2LQP7</accession>
<dbReference type="CDD" id="cd03219">
    <property type="entry name" value="ABC_Mj1267_LivG_branched"/>
    <property type="match status" value="1"/>
</dbReference>
<dbReference type="InterPro" id="IPR001851">
    <property type="entry name" value="ABC_transp_permease"/>
</dbReference>
<keyword evidence="5" id="KW-0547">Nucleotide-binding</keyword>
<evidence type="ECO:0000256" key="9">
    <source>
        <dbReference type="SAM" id="Phobius"/>
    </source>
</evidence>
<comment type="subcellular location">
    <subcellularLocation>
        <location evidence="1">Cell membrane</location>
        <topology evidence="1">Multi-pass membrane protein</topology>
    </subcellularLocation>
</comment>
<name>A0ABN2LQP7_9MICO</name>
<keyword evidence="7 9" id="KW-1133">Transmembrane helix</keyword>
<dbReference type="CDD" id="cd06581">
    <property type="entry name" value="TM_PBP1_LivM_like"/>
    <property type="match status" value="1"/>
</dbReference>
<evidence type="ECO:0000256" key="5">
    <source>
        <dbReference type="ARBA" id="ARBA00022741"/>
    </source>
</evidence>
<feature type="transmembrane region" description="Helical" evidence="9">
    <location>
        <begin position="21"/>
        <end position="40"/>
    </location>
</feature>
<keyword evidence="3" id="KW-1003">Cell membrane</keyword>
<dbReference type="SUPFAM" id="SSF52540">
    <property type="entry name" value="P-loop containing nucleoside triphosphate hydrolases"/>
    <property type="match status" value="1"/>
</dbReference>
<dbReference type="SMART" id="SM00382">
    <property type="entry name" value="AAA"/>
    <property type="match status" value="1"/>
</dbReference>
<comment type="caution">
    <text evidence="11">The sequence shown here is derived from an EMBL/GenBank/DDBJ whole genome shotgun (WGS) entry which is preliminary data.</text>
</comment>
<dbReference type="Pfam" id="PF02653">
    <property type="entry name" value="BPD_transp_2"/>
    <property type="match status" value="1"/>
</dbReference>
<keyword evidence="12" id="KW-1185">Reference proteome</keyword>
<evidence type="ECO:0000256" key="1">
    <source>
        <dbReference type="ARBA" id="ARBA00004651"/>
    </source>
</evidence>
<dbReference type="InterPro" id="IPR027417">
    <property type="entry name" value="P-loop_NTPase"/>
</dbReference>
<evidence type="ECO:0000256" key="6">
    <source>
        <dbReference type="ARBA" id="ARBA00022840"/>
    </source>
</evidence>
<dbReference type="Pfam" id="PF12399">
    <property type="entry name" value="BCA_ABC_TP_C"/>
    <property type="match status" value="1"/>
</dbReference>
<keyword evidence="4 9" id="KW-0812">Transmembrane</keyword>
<dbReference type="Proteomes" id="UP001500002">
    <property type="component" value="Unassembled WGS sequence"/>
</dbReference>